<keyword evidence="3" id="KW-0808">Transferase</keyword>
<dbReference type="EMBL" id="JBHULS010000006">
    <property type="protein sequence ID" value="MFD2552520.1"/>
    <property type="molecule type" value="Genomic_DNA"/>
</dbReference>
<accession>A0ABW5KX69</accession>
<reference evidence="4" key="1">
    <citation type="journal article" date="2019" name="Int. J. Syst. Evol. Microbiol.">
        <title>The Global Catalogue of Microorganisms (GCM) 10K type strain sequencing project: providing services to taxonomists for standard genome sequencing and annotation.</title>
        <authorList>
            <consortium name="The Broad Institute Genomics Platform"/>
            <consortium name="The Broad Institute Genome Sequencing Center for Infectious Disease"/>
            <person name="Wu L."/>
            <person name="Ma J."/>
        </authorList>
    </citation>
    <scope>NUCLEOTIDE SEQUENCE [LARGE SCALE GENOMIC DNA]</scope>
    <source>
        <strain evidence="4">KCTC 42587</strain>
    </source>
</reference>
<dbReference type="Pfam" id="PF00551">
    <property type="entry name" value="Formyl_trans_N"/>
    <property type="match status" value="1"/>
</dbReference>
<dbReference type="Proteomes" id="UP001597472">
    <property type="component" value="Unassembled WGS sequence"/>
</dbReference>
<proteinExistence type="predicted"/>
<dbReference type="InterPro" id="IPR011034">
    <property type="entry name" value="Formyl_transferase-like_C_sf"/>
</dbReference>
<evidence type="ECO:0000259" key="2">
    <source>
        <dbReference type="Pfam" id="PF02911"/>
    </source>
</evidence>
<dbReference type="GO" id="GO:0004479">
    <property type="term" value="F:methionyl-tRNA formyltransferase activity"/>
    <property type="evidence" value="ECO:0007669"/>
    <property type="project" value="UniProtKB-EC"/>
</dbReference>
<name>A0ABW5KX69_9FLAO</name>
<dbReference type="InterPro" id="IPR002376">
    <property type="entry name" value="Formyl_transf_N"/>
</dbReference>
<dbReference type="InterPro" id="IPR036477">
    <property type="entry name" value="Formyl_transf_N_sf"/>
</dbReference>
<dbReference type="SUPFAM" id="SSF53328">
    <property type="entry name" value="Formyltransferase"/>
    <property type="match status" value="1"/>
</dbReference>
<dbReference type="PANTHER" id="PTHR11138">
    <property type="entry name" value="METHIONYL-TRNA FORMYLTRANSFERASE"/>
    <property type="match status" value="1"/>
</dbReference>
<comment type="caution">
    <text evidence="3">The sequence shown here is derived from an EMBL/GenBank/DDBJ whole genome shotgun (WGS) entry which is preliminary data.</text>
</comment>
<evidence type="ECO:0000313" key="3">
    <source>
        <dbReference type="EMBL" id="MFD2552520.1"/>
    </source>
</evidence>
<keyword evidence="4" id="KW-1185">Reference proteome</keyword>
<sequence>MKITLYLMTQKGFNVLNALINKKLTPVISEIIVGRDKNIDNDFANEIISICNQNNINYKERHESFKITSNYSIAISWRWLIPDNKSKLIVLHDSLLPKYRGFAPLVNMLCNKEKEIGVTAIFASDEYDKGDIIAQASTRIKYPIKISKAIDLIAENYVEVVLNIFSVLEKGNELVAVKQDENKASYSLWRDEEDYRINWEKHSDDILNFINAVSSPYKGASTYINGKQKVRILEAELESDVEIENRDVGKVIFLKNKFPVIVCGSGLLKLLKVIDDKTQENLLPLKNFRIRLTDQNHIYKK</sequence>
<dbReference type="Gene3D" id="3.40.50.12230">
    <property type="match status" value="1"/>
</dbReference>
<dbReference type="SUPFAM" id="SSF50486">
    <property type="entry name" value="FMT C-terminal domain-like"/>
    <property type="match status" value="1"/>
</dbReference>
<dbReference type="Pfam" id="PF02911">
    <property type="entry name" value="Formyl_trans_C"/>
    <property type="match status" value="1"/>
</dbReference>
<dbReference type="PANTHER" id="PTHR11138:SF5">
    <property type="entry name" value="METHIONYL-TRNA FORMYLTRANSFERASE, MITOCHONDRIAL"/>
    <property type="match status" value="1"/>
</dbReference>
<gene>
    <name evidence="3" type="ORF">ACFSQP_11925</name>
</gene>
<dbReference type="RefSeq" id="WP_376894803.1">
    <property type="nucleotide sequence ID" value="NZ_JBHULS010000006.1"/>
</dbReference>
<organism evidence="3 4">
    <name type="scientific">Bizionia sediminis</name>
    <dbReference type="NCBI Taxonomy" id="1737064"/>
    <lineage>
        <taxon>Bacteria</taxon>
        <taxon>Pseudomonadati</taxon>
        <taxon>Bacteroidota</taxon>
        <taxon>Flavobacteriia</taxon>
        <taxon>Flavobacteriales</taxon>
        <taxon>Flavobacteriaceae</taxon>
        <taxon>Bizionia</taxon>
    </lineage>
</organism>
<evidence type="ECO:0000313" key="4">
    <source>
        <dbReference type="Proteomes" id="UP001597472"/>
    </source>
</evidence>
<protein>
    <submittedName>
        <fullName evidence="3">Methionyl-tRNA formyltransferase</fullName>
        <ecNumber evidence="3">2.1.2.9</ecNumber>
    </submittedName>
</protein>
<feature type="domain" description="Formyl transferase N-terminal" evidence="1">
    <location>
        <begin position="83"/>
        <end position="141"/>
    </location>
</feature>
<dbReference type="InterPro" id="IPR005793">
    <property type="entry name" value="Formyl_trans_C"/>
</dbReference>
<evidence type="ECO:0000259" key="1">
    <source>
        <dbReference type="Pfam" id="PF00551"/>
    </source>
</evidence>
<dbReference type="EC" id="2.1.2.9" evidence="3"/>
<feature type="domain" description="Formyl transferase C-terminal" evidence="2">
    <location>
        <begin position="192"/>
        <end position="274"/>
    </location>
</feature>